<dbReference type="Gene3D" id="1.20.1280.50">
    <property type="match status" value="1"/>
</dbReference>
<dbReference type="InterPro" id="IPR036047">
    <property type="entry name" value="F-box-like_dom_sf"/>
</dbReference>
<dbReference type="InterPro" id="IPR050232">
    <property type="entry name" value="FBL13/AtMIF1-like"/>
</dbReference>
<gene>
    <name evidence="3" type="ORF">OIU84_002275</name>
</gene>
<dbReference type="PANTHER" id="PTHR31900:SF30">
    <property type="entry name" value="SUPERFAMILY PROTEIN, PUTATIVE-RELATED"/>
    <property type="match status" value="1"/>
</dbReference>
<dbReference type="Proteomes" id="UP001162972">
    <property type="component" value="Chromosome 11"/>
</dbReference>
<dbReference type="Gene3D" id="3.80.10.10">
    <property type="entry name" value="Ribonuclease Inhibitor"/>
    <property type="match status" value="1"/>
</dbReference>
<dbReference type="InterPro" id="IPR053781">
    <property type="entry name" value="F-box_AtFBL13-like"/>
</dbReference>
<evidence type="ECO:0000259" key="2">
    <source>
        <dbReference type="PROSITE" id="PS50181"/>
    </source>
</evidence>
<evidence type="ECO:0000256" key="1">
    <source>
        <dbReference type="SAM" id="MobiDB-lite"/>
    </source>
</evidence>
<dbReference type="PANTHER" id="PTHR31900">
    <property type="entry name" value="F-BOX/RNI SUPERFAMILY PROTEIN-RELATED"/>
    <property type="match status" value="1"/>
</dbReference>
<dbReference type="EMBL" id="JAPFFJ010000011">
    <property type="protein sequence ID" value="KAJ6416387.1"/>
    <property type="molecule type" value="Genomic_DNA"/>
</dbReference>
<name>A0AAD6K3Y3_9ROSI</name>
<dbReference type="SMART" id="SM00256">
    <property type="entry name" value="FBOX"/>
    <property type="match status" value="1"/>
</dbReference>
<keyword evidence="4" id="KW-1185">Reference proteome</keyword>
<protein>
    <recommendedName>
        <fullName evidence="2">F-box domain-containing protein</fullName>
    </recommendedName>
</protein>
<dbReference type="InterPro" id="IPR032675">
    <property type="entry name" value="LRR_dom_sf"/>
</dbReference>
<dbReference type="Pfam" id="PF24758">
    <property type="entry name" value="LRR_At5g56370"/>
    <property type="match status" value="1"/>
</dbReference>
<dbReference type="AlphaFoldDB" id="A0AAD6K3Y3"/>
<dbReference type="InterPro" id="IPR001810">
    <property type="entry name" value="F-box_dom"/>
</dbReference>
<accession>A0AAD6K3Y3</accession>
<sequence length="461" mass="52440">MKANSLIRKTKRKKLKAGKETDSGGKSISNLPEEVLEYIVSFLPIHEAIRTSILSKKWQNLWKSTPNLSFDGRDSPKRKLFMDFVERVLVLRGPSNIEKFRLSCEAKDDQSRIGTWISAAVNRNVKDVCLVLSDFESSFVFPRCLFNCKTLTEFEIDMLFILKLPSSISLPCLKILSLRQVTFIDDQSTQQLFSLPNLVELEIYECNWKNLVWVTICAPKLQQLAIYESLESTPANSGGCHVRIFRTHLAQFSCCGTLWNEFCLDESSVVETFIFLNSDGDRPRETACRSYKLLQGISSVKTLNITIDVVDVLDHASDLLAFPLEFRNLTSLIFESDELNLHSAGFWHIIYNSPNLRSLYFSDVGLSEVPSNCREDGTLDPAPRCFLSCLRFIEVCNFLGGEEAIDAVGFLLKNATALDVMSICWAGPGVMTNKIRRQLLDLPGWSKNRQDQFWLTIFWSF</sequence>
<dbReference type="CDD" id="cd22160">
    <property type="entry name" value="F-box_AtFBL13-like"/>
    <property type="match status" value="1"/>
</dbReference>
<evidence type="ECO:0000313" key="3">
    <source>
        <dbReference type="EMBL" id="KAJ6416387.1"/>
    </source>
</evidence>
<feature type="domain" description="F-box" evidence="2">
    <location>
        <begin position="25"/>
        <end position="73"/>
    </location>
</feature>
<dbReference type="SUPFAM" id="SSF81383">
    <property type="entry name" value="F-box domain"/>
    <property type="match status" value="1"/>
</dbReference>
<dbReference type="SUPFAM" id="SSF52047">
    <property type="entry name" value="RNI-like"/>
    <property type="match status" value="1"/>
</dbReference>
<dbReference type="InterPro" id="IPR006566">
    <property type="entry name" value="FBD"/>
</dbReference>
<dbReference type="InterPro" id="IPR055411">
    <property type="entry name" value="LRR_FXL15/At3g58940/PEG3-like"/>
</dbReference>
<reference evidence="3 4" key="1">
    <citation type="journal article" date="2023" name="Int. J. Mol. Sci.">
        <title>De Novo Assembly and Annotation of 11 Diverse Shrub Willow (Salix) Genomes Reveals Novel Gene Organization in Sex-Linked Regions.</title>
        <authorList>
            <person name="Hyden B."/>
            <person name="Feng K."/>
            <person name="Yates T.B."/>
            <person name="Jawdy S."/>
            <person name="Cereghino C."/>
            <person name="Smart L.B."/>
            <person name="Muchero W."/>
        </authorList>
    </citation>
    <scope>NUCLEOTIDE SEQUENCE [LARGE SCALE GENOMIC DNA]</scope>
    <source>
        <tissue evidence="3">Shoot tip</tissue>
    </source>
</reference>
<feature type="region of interest" description="Disordered" evidence="1">
    <location>
        <begin position="1"/>
        <end position="26"/>
    </location>
</feature>
<evidence type="ECO:0000313" key="4">
    <source>
        <dbReference type="Proteomes" id="UP001162972"/>
    </source>
</evidence>
<comment type="caution">
    <text evidence="3">The sequence shown here is derived from an EMBL/GenBank/DDBJ whole genome shotgun (WGS) entry which is preliminary data.</text>
</comment>
<organism evidence="3 4">
    <name type="scientific">Salix udensis</name>
    <dbReference type="NCBI Taxonomy" id="889485"/>
    <lineage>
        <taxon>Eukaryota</taxon>
        <taxon>Viridiplantae</taxon>
        <taxon>Streptophyta</taxon>
        <taxon>Embryophyta</taxon>
        <taxon>Tracheophyta</taxon>
        <taxon>Spermatophyta</taxon>
        <taxon>Magnoliopsida</taxon>
        <taxon>eudicotyledons</taxon>
        <taxon>Gunneridae</taxon>
        <taxon>Pentapetalae</taxon>
        <taxon>rosids</taxon>
        <taxon>fabids</taxon>
        <taxon>Malpighiales</taxon>
        <taxon>Salicaceae</taxon>
        <taxon>Saliceae</taxon>
        <taxon>Salix</taxon>
    </lineage>
</organism>
<dbReference type="Pfam" id="PF08387">
    <property type="entry name" value="FBD"/>
    <property type="match status" value="1"/>
</dbReference>
<dbReference type="PROSITE" id="PS50181">
    <property type="entry name" value="FBOX"/>
    <property type="match status" value="1"/>
</dbReference>
<proteinExistence type="predicted"/>
<dbReference type="Pfam" id="PF00646">
    <property type="entry name" value="F-box"/>
    <property type="match status" value="1"/>
</dbReference>